<dbReference type="KEGG" id="rsu:NHU_04270"/>
<keyword evidence="3" id="KW-0808">Transferase</keyword>
<dbReference type="Proteomes" id="UP000064912">
    <property type="component" value="Chromosome"/>
</dbReference>
<feature type="transmembrane region" description="Helical" evidence="2">
    <location>
        <begin position="12"/>
        <end position="31"/>
    </location>
</feature>
<sequence>MPSLRKLIGQGGRIALLLLVLYLLGLFGVLIGPWFSLLALVLVAVAAACILYMRHPEKMERWLSTLPRRARPAGQPAPAPQPAMAAAASTGTEISDKPVQLPALREPDPSDEAAEGDSKLSMLDALGWKSPAAMARDFALLGLAGLVMVVVGRILPEWPLLSWIGGVLEIVGVLCVLFSSGVLYSFGREFFWRGRG</sequence>
<keyword evidence="3" id="KW-0489">Methyltransferase</keyword>
<evidence type="ECO:0000313" key="3">
    <source>
        <dbReference type="EMBL" id="BAQ71383.1"/>
    </source>
</evidence>
<keyword evidence="2" id="KW-0812">Transmembrane</keyword>
<feature type="region of interest" description="Disordered" evidence="1">
    <location>
        <begin position="98"/>
        <end position="117"/>
    </location>
</feature>
<evidence type="ECO:0000313" key="4">
    <source>
        <dbReference type="Proteomes" id="UP000064912"/>
    </source>
</evidence>
<feature type="transmembrane region" description="Helical" evidence="2">
    <location>
        <begin position="37"/>
        <end position="53"/>
    </location>
</feature>
<reference evidence="3 4" key="1">
    <citation type="submission" date="2015-02" db="EMBL/GenBank/DDBJ databases">
        <title>Genome sequene of Rhodovulum sulfidophilum DSM 2351.</title>
        <authorList>
            <person name="Nagao N."/>
        </authorList>
    </citation>
    <scope>NUCLEOTIDE SEQUENCE [LARGE SCALE GENOMIC DNA]</scope>
    <source>
        <strain evidence="3 4">DSM 2351</strain>
    </source>
</reference>
<keyword evidence="2" id="KW-0472">Membrane</keyword>
<evidence type="ECO:0000256" key="2">
    <source>
        <dbReference type="SAM" id="Phobius"/>
    </source>
</evidence>
<dbReference type="GO" id="GO:0008168">
    <property type="term" value="F:methyltransferase activity"/>
    <property type="evidence" value="ECO:0007669"/>
    <property type="project" value="UniProtKB-KW"/>
</dbReference>
<dbReference type="PATRIC" id="fig|35806.4.peg.4367"/>
<gene>
    <name evidence="3" type="ORF">NHU_04270</name>
</gene>
<dbReference type="EMBL" id="AP014800">
    <property type="protein sequence ID" value="BAQ71383.1"/>
    <property type="molecule type" value="Genomic_DNA"/>
</dbReference>
<feature type="transmembrane region" description="Helical" evidence="2">
    <location>
        <begin position="138"/>
        <end position="155"/>
    </location>
</feature>
<evidence type="ECO:0000256" key="1">
    <source>
        <dbReference type="SAM" id="MobiDB-lite"/>
    </source>
</evidence>
<proteinExistence type="predicted"/>
<name>A0A0D6B8F9_RHOSU</name>
<keyword evidence="2" id="KW-1133">Transmembrane helix</keyword>
<organism evidence="3 4">
    <name type="scientific">Rhodovulum sulfidophilum</name>
    <name type="common">Rhodobacter sulfidophilus</name>
    <dbReference type="NCBI Taxonomy" id="35806"/>
    <lineage>
        <taxon>Bacteria</taxon>
        <taxon>Pseudomonadati</taxon>
        <taxon>Pseudomonadota</taxon>
        <taxon>Alphaproteobacteria</taxon>
        <taxon>Rhodobacterales</taxon>
        <taxon>Paracoccaceae</taxon>
        <taxon>Rhodovulum</taxon>
    </lineage>
</organism>
<dbReference type="AlphaFoldDB" id="A0A0D6B8F9"/>
<dbReference type="GO" id="GO:0032259">
    <property type="term" value="P:methylation"/>
    <property type="evidence" value="ECO:0007669"/>
    <property type="project" value="UniProtKB-KW"/>
</dbReference>
<accession>A0A0D6B8F9</accession>
<protein>
    <submittedName>
        <fullName evidence="3">Cytosine-specific methyltransferase</fullName>
    </submittedName>
</protein>
<feature type="transmembrane region" description="Helical" evidence="2">
    <location>
        <begin position="161"/>
        <end position="186"/>
    </location>
</feature>